<evidence type="ECO:0000313" key="2">
    <source>
        <dbReference type="EMBL" id="ORY14948.1"/>
    </source>
</evidence>
<dbReference type="EMBL" id="MCFA01000029">
    <property type="protein sequence ID" value="ORY14948.1"/>
    <property type="molecule type" value="Genomic_DNA"/>
</dbReference>
<name>A0A1Y1ZXJ4_9PLEO</name>
<evidence type="ECO:0000256" key="1">
    <source>
        <dbReference type="SAM" id="SignalP"/>
    </source>
</evidence>
<proteinExistence type="predicted"/>
<sequence length="232" mass="23786">MYTSAAAAFALLAAGASAMVIPRDDCSDILEYRNLHQSPIISLPSEIVSNVFCTSLLTETCELSKGYAHTTSVEYSITGGVSFSLGLGKIAELGVEASFTYTWGTSDEVSEGSTLICPPGGFQCGVMGSAQVVNITGEARLPAGGLGCPGDNEWHSFNIQAPLKEAKNAQGTVTNFQPCLLSCGSAQFPESCDAAYAPPPEGSGIAICPSPRTAPCQGSFGGVCGSVPATPE</sequence>
<keyword evidence="3" id="KW-1185">Reference proteome</keyword>
<dbReference type="AlphaFoldDB" id="A0A1Y1ZXJ4"/>
<reference evidence="2 3" key="1">
    <citation type="submission" date="2016-07" db="EMBL/GenBank/DDBJ databases">
        <title>Pervasive Adenine N6-methylation of Active Genes in Fungi.</title>
        <authorList>
            <consortium name="DOE Joint Genome Institute"/>
            <person name="Mondo S.J."/>
            <person name="Dannebaum R.O."/>
            <person name="Kuo R.C."/>
            <person name="Labutti K."/>
            <person name="Haridas S."/>
            <person name="Kuo A."/>
            <person name="Salamov A."/>
            <person name="Ahrendt S.R."/>
            <person name="Lipzen A."/>
            <person name="Sullivan W."/>
            <person name="Andreopoulos W.B."/>
            <person name="Clum A."/>
            <person name="Lindquist E."/>
            <person name="Daum C."/>
            <person name="Ramamoorthy G.K."/>
            <person name="Gryganskyi A."/>
            <person name="Culley D."/>
            <person name="Magnuson J.K."/>
            <person name="James T.Y."/>
            <person name="O'Malley M.A."/>
            <person name="Stajich J.E."/>
            <person name="Spatafora J.W."/>
            <person name="Visel A."/>
            <person name="Grigoriev I.V."/>
        </authorList>
    </citation>
    <scope>NUCLEOTIDE SEQUENCE [LARGE SCALE GENOMIC DNA]</scope>
    <source>
        <strain evidence="2 3">CBS 115471</strain>
    </source>
</reference>
<organism evidence="2 3">
    <name type="scientific">Clohesyomyces aquaticus</name>
    <dbReference type="NCBI Taxonomy" id="1231657"/>
    <lineage>
        <taxon>Eukaryota</taxon>
        <taxon>Fungi</taxon>
        <taxon>Dikarya</taxon>
        <taxon>Ascomycota</taxon>
        <taxon>Pezizomycotina</taxon>
        <taxon>Dothideomycetes</taxon>
        <taxon>Pleosporomycetidae</taxon>
        <taxon>Pleosporales</taxon>
        <taxon>Lindgomycetaceae</taxon>
        <taxon>Clohesyomyces</taxon>
    </lineage>
</organism>
<accession>A0A1Y1ZXJ4</accession>
<keyword evidence="1" id="KW-0732">Signal</keyword>
<dbReference type="OrthoDB" id="3722144at2759"/>
<dbReference type="SUPFAM" id="SSF56973">
    <property type="entry name" value="Aerolisin/ETX pore-forming domain"/>
    <property type="match status" value="1"/>
</dbReference>
<feature type="signal peptide" evidence="1">
    <location>
        <begin position="1"/>
        <end position="18"/>
    </location>
</feature>
<protein>
    <submittedName>
        <fullName evidence="2">Uncharacterized protein</fullName>
    </submittedName>
</protein>
<gene>
    <name evidence="2" type="ORF">BCR34DRAFT_598849</name>
</gene>
<feature type="chain" id="PRO_5013073280" evidence="1">
    <location>
        <begin position="19"/>
        <end position="232"/>
    </location>
</feature>
<dbReference type="Proteomes" id="UP000193144">
    <property type="component" value="Unassembled WGS sequence"/>
</dbReference>
<comment type="caution">
    <text evidence="2">The sequence shown here is derived from an EMBL/GenBank/DDBJ whole genome shotgun (WGS) entry which is preliminary data.</text>
</comment>
<evidence type="ECO:0000313" key="3">
    <source>
        <dbReference type="Proteomes" id="UP000193144"/>
    </source>
</evidence>